<evidence type="ECO:0000313" key="3">
    <source>
        <dbReference type="Proteomes" id="UP000751190"/>
    </source>
</evidence>
<name>A0A8J5XQ98_DIALT</name>
<evidence type="ECO:0000313" key="2">
    <source>
        <dbReference type="EMBL" id="KAG8466367.1"/>
    </source>
</evidence>
<keyword evidence="1" id="KW-0732">Signal</keyword>
<proteinExistence type="predicted"/>
<organism evidence="2 3">
    <name type="scientific">Diacronema lutheri</name>
    <name type="common">Unicellular marine alga</name>
    <name type="synonym">Monochrysis lutheri</name>
    <dbReference type="NCBI Taxonomy" id="2081491"/>
    <lineage>
        <taxon>Eukaryota</taxon>
        <taxon>Haptista</taxon>
        <taxon>Haptophyta</taxon>
        <taxon>Pavlovophyceae</taxon>
        <taxon>Pavlovales</taxon>
        <taxon>Pavlovaceae</taxon>
        <taxon>Diacronema</taxon>
    </lineage>
</organism>
<dbReference type="AlphaFoldDB" id="A0A8J5XQ98"/>
<reference evidence="2" key="1">
    <citation type="submission" date="2021-05" db="EMBL/GenBank/DDBJ databases">
        <title>The genome of the haptophyte Pavlova lutheri (Diacronema luteri, Pavlovales) - a model for lipid biosynthesis in eukaryotic algae.</title>
        <authorList>
            <person name="Hulatt C.J."/>
            <person name="Posewitz M.C."/>
        </authorList>
    </citation>
    <scope>NUCLEOTIDE SEQUENCE</scope>
    <source>
        <strain evidence="2">NIVA-4/92</strain>
    </source>
</reference>
<evidence type="ECO:0008006" key="4">
    <source>
        <dbReference type="Google" id="ProtNLM"/>
    </source>
</evidence>
<feature type="signal peptide" evidence="1">
    <location>
        <begin position="1"/>
        <end position="18"/>
    </location>
</feature>
<dbReference type="Proteomes" id="UP000751190">
    <property type="component" value="Unassembled WGS sequence"/>
</dbReference>
<accession>A0A8J5XQ98</accession>
<dbReference type="OrthoDB" id="2019940at2759"/>
<dbReference type="EMBL" id="JAGTXO010000008">
    <property type="protein sequence ID" value="KAG8466367.1"/>
    <property type="molecule type" value="Genomic_DNA"/>
</dbReference>
<feature type="chain" id="PRO_5035204860" description="Sulfotransferase domain-containing protein" evidence="1">
    <location>
        <begin position="19"/>
        <end position="367"/>
    </location>
</feature>
<protein>
    <recommendedName>
        <fullName evidence="4">Sulfotransferase domain-containing protein</fullName>
    </recommendedName>
</protein>
<sequence>MAPSIGTLILLILQPSHAWPSRAGATTASSAWRHNKRALELATGFKQDPRPVNRLLADPSLRKDGGVTGALAFPKFRLVLCSYPKGATTVASWIALRLAGVKPACICKPHLCVTRDARAYDQLRQHPEILSHPHSASKHGTRVIAPEGAAFVRRAWDEQEVKLLRHMDEKTQRAAFLNESWTTVVLTRDPWVRAVSAYKDQVHRNVVRRNASSRDGFLAFTLRREGDRHHTALASDFCGLSTVKFDMAIDVGSGWSDGWRELVSGTKRRSHRQERLRALLTTGWEDCLNGAQSIVGAVQARTGHEDKVADGAAGEARDRLRAKLTMNDRIFCNVTTTRAIAHRYARDYEMLKRSGAGYIAPYACAST</sequence>
<keyword evidence="3" id="KW-1185">Reference proteome</keyword>
<comment type="caution">
    <text evidence="2">The sequence shown here is derived from an EMBL/GenBank/DDBJ whole genome shotgun (WGS) entry which is preliminary data.</text>
</comment>
<evidence type="ECO:0000256" key="1">
    <source>
        <dbReference type="SAM" id="SignalP"/>
    </source>
</evidence>
<gene>
    <name evidence="2" type="ORF">KFE25_002123</name>
</gene>